<dbReference type="OrthoDB" id="646197at2759"/>
<dbReference type="GeneTree" id="ENSGT00530000064721"/>
<dbReference type="Pfam" id="PF21587">
    <property type="entry name" value="AP5B1_N"/>
    <property type="match status" value="1"/>
</dbReference>
<keyword evidence="10" id="KW-1185">Reference proteome</keyword>
<dbReference type="Proteomes" id="UP000694559">
    <property type="component" value="Unplaced"/>
</dbReference>
<feature type="domain" description="AP5B1 middle" evidence="6">
    <location>
        <begin position="289"/>
        <end position="661"/>
    </location>
</feature>
<proteinExistence type="predicted"/>
<feature type="domain" description="AP-5 complex subunit beta-1 beta-barrel" evidence="7">
    <location>
        <begin position="757"/>
        <end position="826"/>
    </location>
</feature>
<dbReference type="InterPro" id="IPR048981">
    <property type="entry name" value="AP5B1_C"/>
</dbReference>
<dbReference type="GO" id="GO:0015031">
    <property type="term" value="P:protein transport"/>
    <property type="evidence" value="ECO:0007669"/>
    <property type="project" value="UniProtKB-KW"/>
</dbReference>
<sequence length="949" mass="104545">MPEAKKGEGHKTSGQDWNLKLLVAFIVLLKRCSSMRQLKVLAMGSRGGESWTATVDAFRGSPTAFLLSRGAADTFAADLWNELRSEKLGEAIKLSILSLFLDYPTLLCPDAKTGREAAASFLSLFARLGLSPKHVGLRCSLLFAAETVLVATDSLAEDCQTSHELLSVLLHLVSDPNDSRGGVAERPIRAAACECLRELESCYSGFLLHRLEILRSLQQQEVSSVHQGYTLLYGMALRNAIFLLARNGQGCLGDLLASNGELVWEATKEVGKLSPAALDQLVLLPSAADLKELKLVLSALLESSYLLTSVAQSHLLCHLAQAVSVVRTQSPAIFKAQLARLFGTASVTLEHALLQLKSLFTDSLFTAEDESFLLRHLVGLAQHPALPDTVKLFHLDCLLHFPENRPLVSGTDERLPVLLTPRATSGLFPGFFQDQGTVLARMNLLCLVCVENEGPSAERGAGYLLEHVLALGGLVARDGGLDATRLFFQAAFIFAQYFGSQAQPMAELTRCLLDLYRHNCTLAPNIINLLDETWKRLEESSWARTLAQALQEFVVSVPLQEDDLSWHLKILARLAKEKEVPQASTMHFLARLVASGKLGDWRSGQILLSICRNLMVLHPSPPLSQLAALLHAISLNHTDVDVQDRAGLYYTLLTNLSGEKLRSVLVPEGLVKTRSLSSSIVADSESFVAALTVHPVDPAPLKLQRVEITGDAPAVPPATQEVDGYCQWLLADRSPSRLSLAYRLVPAGPGTPPYDLLLCVVLRFTCTSQHYEPVPELCIPCLSAHRPSPTVRLTLRPHCPYPTRLHVSALYTTQDGLTHWSQLENLDVAFPDLFLPLPVPAWLSEKRRQLFDALWRRLHPNAKEAHAESLMVWPLPPRSLEGLVRDPFGRYILAEEGNEYRIALTLPPRDHILLQVQSVDDAARVSIRTDNWKLLPSLNHYLQSLVKAS</sequence>
<gene>
    <name evidence="9" type="primary">AP5B1</name>
</gene>
<dbReference type="Ensembl" id="ENSNNAT00000007847.1">
    <property type="protein sequence ID" value="ENSNNAP00000007478.1"/>
    <property type="gene ID" value="ENSNNAG00000005057.1"/>
</dbReference>
<evidence type="ECO:0000313" key="9">
    <source>
        <dbReference type="Ensembl" id="ENSNNAP00000007478.1"/>
    </source>
</evidence>
<keyword evidence="2" id="KW-0813">Transport</keyword>
<protein>
    <recommendedName>
        <fullName evidence="1">AP-5 complex subunit beta-1</fullName>
    </recommendedName>
    <alternativeName>
        <fullName evidence="4">Adaptor-related protein complex 5 beta subunit</fullName>
    </alternativeName>
</protein>
<feature type="domain" description="AP5B1 C-terminal" evidence="8">
    <location>
        <begin position="849"/>
        <end position="945"/>
    </location>
</feature>
<dbReference type="PANTHER" id="PTHR34033:SF1">
    <property type="entry name" value="AP-5 COMPLEX SUBUNIT BETA-1"/>
    <property type="match status" value="1"/>
</dbReference>
<dbReference type="InterPro" id="IPR048979">
    <property type="entry name" value="AP5B1_middle"/>
</dbReference>
<feature type="domain" description="AP-5 complex subunit beta-1 N-terminal" evidence="5">
    <location>
        <begin position="77"/>
        <end position="149"/>
    </location>
</feature>
<organism evidence="9 10">
    <name type="scientific">Naja naja</name>
    <name type="common">Indian cobra</name>
    <dbReference type="NCBI Taxonomy" id="35670"/>
    <lineage>
        <taxon>Eukaryota</taxon>
        <taxon>Metazoa</taxon>
        <taxon>Chordata</taxon>
        <taxon>Craniata</taxon>
        <taxon>Vertebrata</taxon>
        <taxon>Euteleostomi</taxon>
        <taxon>Lepidosauria</taxon>
        <taxon>Squamata</taxon>
        <taxon>Bifurcata</taxon>
        <taxon>Unidentata</taxon>
        <taxon>Episquamata</taxon>
        <taxon>Toxicofera</taxon>
        <taxon>Serpentes</taxon>
        <taxon>Colubroidea</taxon>
        <taxon>Elapidae</taxon>
        <taxon>Elapinae</taxon>
        <taxon>Naja</taxon>
    </lineage>
</organism>
<dbReference type="SUPFAM" id="SSF48371">
    <property type="entry name" value="ARM repeat"/>
    <property type="match status" value="1"/>
</dbReference>
<accession>A0A8C6VQM0</accession>
<evidence type="ECO:0000256" key="1">
    <source>
        <dbReference type="ARBA" id="ARBA00018167"/>
    </source>
</evidence>
<dbReference type="InterPro" id="IPR048978">
    <property type="entry name" value="AP5B1_N"/>
</dbReference>
<dbReference type="Pfam" id="PF21588">
    <property type="entry name" value="AP5B1_middle"/>
    <property type="match status" value="1"/>
</dbReference>
<dbReference type="InterPro" id="IPR038741">
    <property type="entry name" value="AP5B1"/>
</dbReference>
<dbReference type="GO" id="GO:0016197">
    <property type="term" value="P:endosomal transport"/>
    <property type="evidence" value="ECO:0007669"/>
    <property type="project" value="Ensembl"/>
</dbReference>
<evidence type="ECO:0000259" key="8">
    <source>
        <dbReference type="Pfam" id="PF21590"/>
    </source>
</evidence>
<keyword evidence="3" id="KW-0653">Protein transport</keyword>
<dbReference type="PANTHER" id="PTHR34033">
    <property type="entry name" value="AP-5 COMPLEX SUBUNIT BETA-1"/>
    <property type="match status" value="1"/>
</dbReference>
<evidence type="ECO:0000259" key="7">
    <source>
        <dbReference type="Pfam" id="PF21589"/>
    </source>
</evidence>
<name>A0A8C6VQM0_NAJNA</name>
<evidence type="ECO:0000313" key="10">
    <source>
        <dbReference type="Proteomes" id="UP000694559"/>
    </source>
</evidence>
<evidence type="ECO:0000259" key="6">
    <source>
        <dbReference type="Pfam" id="PF21588"/>
    </source>
</evidence>
<evidence type="ECO:0000256" key="3">
    <source>
        <dbReference type="ARBA" id="ARBA00022927"/>
    </source>
</evidence>
<dbReference type="Pfam" id="PF21589">
    <property type="entry name" value="AP5B1_barrel"/>
    <property type="match status" value="1"/>
</dbReference>
<dbReference type="AlphaFoldDB" id="A0A8C6VQM0"/>
<dbReference type="InterPro" id="IPR016024">
    <property type="entry name" value="ARM-type_fold"/>
</dbReference>
<evidence type="ECO:0000259" key="5">
    <source>
        <dbReference type="Pfam" id="PF21587"/>
    </source>
</evidence>
<evidence type="ECO:0000256" key="2">
    <source>
        <dbReference type="ARBA" id="ARBA00022448"/>
    </source>
</evidence>
<dbReference type="GO" id="GO:0005765">
    <property type="term" value="C:lysosomal membrane"/>
    <property type="evidence" value="ECO:0007669"/>
    <property type="project" value="TreeGrafter"/>
</dbReference>
<dbReference type="Pfam" id="PF21590">
    <property type="entry name" value="AP5B1_C"/>
    <property type="match status" value="1"/>
</dbReference>
<dbReference type="InterPro" id="IPR048980">
    <property type="entry name" value="AP5B1_barrel"/>
</dbReference>
<dbReference type="GO" id="GO:0030119">
    <property type="term" value="C:AP-type membrane coat adaptor complex"/>
    <property type="evidence" value="ECO:0007669"/>
    <property type="project" value="Ensembl"/>
</dbReference>
<evidence type="ECO:0000256" key="4">
    <source>
        <dbReference type="ARBA" id="ARBA00032431"/>
    </source>
</evidence>
<reference evidence="9" key="2">
    <citation type="submission" date="2025-09" db="UniProtKB">
        <authorList>
            <consortium name="Ensembl"/>
        </authorList>
    </citation>
    <scope>IDENTIFICATION</scope>
</reference>
<reference evidence="9" key="1">
    <citation type="submission" date="2025-08" db="UniProtKB">
        <authorList>
            <consortium name="Ensembl"/>
        </authorList>
    </citation>
    <scope>IDENTIFICATION</scope>
</reference>
<dbReference type="OMA" id="SHHLEPF"/>